<dbReference type="Proteomes" id="UP000739538">
    <property type="component" value="Unassembled WGS sequence"/>
</dbReference>
<organism evidence="2 3">
    <name type="scientific">Eiseniibacteriota bacterium</name>
    <dbReference type="NCBI Taxonomy" id="2212470"/>
    <lineage>
        <taxon>Bacteria</taxon>
        <taxon>Candidatus Eiseniibacteriota</taxon>
    </lineage>
</organism>
<dbReference type="PANTHER" id="PTHR36307:SF1">
    <property type="entry name" value="FLAGELLA BASAL BODY P-RING FORMATION PROTEIN FLGA"/>
    <property type="match status" value="1"/>
</dbReference>
<gene>
    <name evidence="2" type="primary">flgA</name>
    <name evidence="2" type="ORF">KDA27_20265</name>
</gene>
<dbReference type="Gene3D" id="2.30.30.760">
    <property type="match status" value="1"/>
</dbReference>
<feature type="domain" description="Flagella basal body P-ring formation protein FlgA SAF" evidence="1">
    <location>
        <begin position="148"/>
        <end position="264"/>
    </location>
</feature>
<evidence type="ECO:0000259" key="1">
    <source>
        <dbReference type="Pfam" id="PF13144"/>
    </source>
</evidence>
<dbReference type="PANTHER" id="PTHR36307">
    <property type="entry name" value="FLAGELLA BASAL BODY P-RING FORMATION PROTEIN FLGA"/>
    <property type="match status" value="1"/>
</dbReference>
<keyword evidence="2" id="KW-0282">Flagellum</keyword>
<name>A0A956NEY3_UNCEI</name>
<dbReference type="NCBIfam" id="TIGR03170">
    <property type="entry name" value="flgA_cterm"/>
    <property type="match status" value="1"/>
</dbReference>
<dbReference type="InterPro" id="IPR017585">
    <property type="entry name" value="SAF_FlgA"/>
</dbReference>
<dbReference type="GO" id="GO:0044780">
    <property type="term" value="P:bacterial-type flagellum assembly"/>
    <property type="evidence" value="ECO:0007669"/>
    <property type="project" value="InterPro"/>
</dbReference>
<keyword evidence="2" id="KW-0966">Cell projection</keyword>
<keyword evidence="2" id="KW-0969">Cilium</keyword>
<dbReference type="Pfam" id="PF13144">
    <property type="entry name" value="ChapFlgA"/>
    <property type="match status" value="1"/>
</dbReference>
<evidence type="ECO:0000313" key="3">
    <source>
        <dbReference type="Proteomes" id="UP000739538"/>
    </source>
</evidence>
<protein>
    <submittedName>
        <fullName evidence="2">Flagellar basal body P-ring formation protein FlgA</fullName>
    </submittedName>
</protein>
<dbReference type="EMBL" id="JAGQHS010000146">
    <property type="protein sequence ID" value="MCA9758140.1"/>
    <property type="molecule type" value="Genomic_DNA"/>
</dbReference>
<evidence type="ECO:0000313" key="2">
    <source>
        <dbReference type="EMBL" id="MCA9758140.1"/>
    </source>
</evidence>
<reference evidence="2" key="2">
    <citation type="journal article" date="2021" name="Microbiome">
        <title>Successional dynamics and alternative stable states in a saline activated sludge microbial community over 9 years.</title>
        <authorList>
            <person name="Wang Y."/>
            <person name="Ye J."/>
            <person name="Ju F."/>
            <person name="Liu L."/>
            <person name="Boyd J.A."/>
            <person name="Deng Y."/>
            <person name="Parks D.H."/>
            <person name="Jiang X."/>
            <person name="Yin X."/>
            <person name="Woodcroft B.J."/>
            <person name="Tyson G.W."/>
            <person name="Hugenholtz P."/>
            <person name="Polz M.F."/>
            <person name="Zhang T."/>
        </authorList>
    </citation>
    <scope>NUCLEOTIDE SEQUENCE</scope>
    <source>
        <strain evidence="2">HKST-UBA02</strain>
    </source>
</reference>
<dbReference type="CDD" id="cd11614">
    <property type="entry name" value="SAF_CpaB_FlgA_like"/>
    <property type="match status" value="1"/>
</dbReference>
<proteinExistence type="predicted"/>
<dbReference type="InterPro" id="IPR039246">
    <property type="entry name" value="Flagellar_FlgA"/>
</dbReference>
<accession>A0A956NEY3</accession>
<dbReference type="AlphaFoldDB" id="A0A956NEY3"/>
<comment type="caution">
    <text evidence="2">The sequence shown here is derived from an EMBL/GenBank/DDBJ whole genome shotgun (WGS) entry which is preliminary data.</text>
</comment>
<reference evidence="2" key="1">
    <citation type="submission" date="2020-04" db="EMBL/GenBank/DDBJ databases">
        <authorList>
            <person name="Zhang T."/>
        </authorList>
    </citation>
    <scope>NUCLEOTIDE SEQUENCE</scope>
    <source>
        <strain evidence="2">HKST-UBA02</strain>
    </source>
</reference>
<sequence>MGSQRRSLPPLPFLGKGRLITSLTLPIVAGMLLVSAGVSFAQNEAPADSARETVSTPATPTGSSVSFLAGIEDELRLECGHIDLRVDWSITESMQVRLASLIDAEVTRVQGDGCSDRVVVQVSGGDGKSTNRYLVSGDVEIWGSGLRAARTLRPGTLLSFEDVTEGEGWFPPSAYGEPITSAEGSYLVRGVAAGKVISKGDLSAPPLVRRGETVRVIYRGPGLELRTLGTVRKDGWMGDRLEVRADGAQHDCTGVVSGPDVVEVDSNQGRQR</sequence>